<reference evidence="3" key="1">
    <citation type="submission" date="2023-04" db="EMBL/GenBank/DDBJ databases">
        <title>Chromosome-level genome of Chaenocephalus aceratus.</title>
        <authorList>
            <person name="Park H."/>
        </authorList>
    </citation>
    <scope>NUCLEOTIDE SEQUENCE</scope>
    <source>
        <strain evidence="3">DE</strain>
        <tissue evidence="3">Muscle</tissue>
    </source>
</reference>
<dbReference type="PROSITE" id="PS50211">
    <property type="entry name" value="DENN"/>
    <property type="match status" value="1"/>
</dbReference>
<keyword evidence="1" id="KW-0344">Guanine-nucleotide releasing factor</keyword>
<evidence type="ECO:0000313" key="3">
    <source>
        <dbReference type="EMBL" id="KAK1891734.1"/>
    </source>
</evidence>
<dbReference type="SMART" id="SM00799">
    <property type="entry name" value="DENN"/>
    <property type="match status" value="1"/>
</dbReference>
<name>A0AAD9C1E6_DISEL</name>
<dbReference type="Proteomes" id="UP001228049">
    <property type="component" value="Unassembled WGS sequence"/>
</dbReference>
<dbReference type="InterPro" id="IPR043153">
    <property type="entry name" value="DENN_C"/>
</dbReference>
<dbReference type="Pfam" id="PF03456">
    <property type="entry name" value="uDENN"/>
    <property type="match status" value="1"/>
</dbReference>
<comment type="caution">
    <text evidence="3">The sequence shown here is derived from an EMBL/GenBank/DDBJ whole genome shotgun (WGS) entry which is preliminary data.</text>
</comment>
<dbReference type="Pfam" id="PF02141">
    <property type="entry name" value="DENN"/>
    <property type="match status" value="1"/>
</dbReference>
<feature type="non-terminal residue" evidence="3">
    <location>
        <position position="1"/>
    </location>
</feature>
<dbReference type="SMART" id="SM00800">
    <property type="entry name" value="uDENN"/>
    <property type="match status" value="1"/>
</dbReference>
<proteinExistence type="predicted"/>
<dbReference type="Gene3D" id="3.30.450.200">
    <property type="match status" value="1"/>
</dbReference>
<dbReference type="InterPro" id="IPR001194">
    <property type="entry name" value="cDENN_dom"/>
</dbReference>
<dbReference type="FunFam" id="3.40.50.11500:FF:000006">
    <property type="entry name" value="SET binding factor 2"/>
    <property type="match status" value="1"/>
</dbReference>
<organism evidence="3 4">
    <name type="scientific">Dissostichus eleginoides</name>
    <name type="common">Patagonian toothfish</name>
    <name type="synonym">Dissostichus amissus</name>
    <dbReference type="NCBI Taxonomy" id="100907"/>
    <lineage>
        <taxon>Eukaryota</taxon>
        <taxon>Metazoa</taxon>
        <taxon>Chordata</taxon>
        <taxon>Craniata</taxon>
        <taxon>Vertebrata</taxon>
        <taxon>Euteleostomi</taxon>
        <taxon>Actinopterygii</taxon>
        <taxon>Neopterygii</taxon>
        <taxon>Teleostei</taxon>
        <taxon>Neoteleostei</taxon>
        <taxon>Acanthomorphata</taxon>
        <taxon>Eupercaria</taxon>
        <taxon>Perciformes</taxon>
        <taxon>Notothenioidei</taxon>
        <taxon>Nototheniidae</taxon>
        <taxon>Dissostichus</taxon>
    </lineage>
</organism>
<evidence type="ECO:0000259" key="2">
    <source>
        <dbReference type="PROSITE" id="PS50211"/>
    </source>
</evidence>
<gene>
    <name evidence="3" type="ORF">KUDE01_010562</name>
</gene>
<protein>
    <submittedName>
        <fullName evidence="3">Myotubularin-related protein 13</fullName>
    </submittedName>
</protein>
<dbReference type="EMBL" id="JASDAP010000015">
    <property type="protein sequence ID" value="KAK1891734.1"/>
    <property type="molecule type" value="Genomic_DNA"/>
</dbReference>
<dbReference type="InterPro" id="IPR005113">
    <property type="entry name" value="uDENN_dom"/>
</dbReference>
<dbReference type="PANTHER" id="PTHR12296:SF16">
    <property type="entry name" value="C-MYC PROMOTER-BINDING PROTEIN"/>
    <property type="match status" value="1"/>
</dbReference>
<evidence type="ECO:0000256" key="1">
    <source>
        <dbReference type="ARBA" id="ARBA00022658"/>
    </source>
</evidence>
<dbReference type="GO" id="GO:0031410">
    <property type="term" value="C:cytoplasmic vesicle"/>
    <property type="evidence" value="ECO:0007669"/>
    <property type="project" value="TreeGrafter"/>
</dbReference>
<keyword evidence="4" id="KW-1185">Reference proteome</keyword>
<dbReference type="InterPro" id="IPR037516">
    <property type="entry name" value="Tripartite_DENN"/>
</dbReference>
<dbReference type="GO" id="GO:0032483">
    <property type="term" value="P:regulation of Rab protein signal transduction"/>
    <property type="evidence" value="ECO:0007669"/>
    <property type="project" value="TreeGrafter"/>
</dbReference>
<feature type="domain" description="UDENN" evidence="2">
    <location>
        <begin position="7"/>
        <end position="355"/>
    </location>
</feature>
<dbReference type="GO" id="GO:0005085">
    <property type="term" value="F:guanyl-nucleotide exchange factor activity"/>
    <property type="evidence" value="ECO:0007669"/>
    <property type="project" value="UniProtKB-KW"/>
</dbReference>
<dbReference type="PANTHER" id="PTHR12296">
    <property type="entry name" value="DENN DOMAIN-CONTAINING PROTEIN 4"/>
    <property type="match status" value="1"/>
</dbReference>
<dbReference type="FunFam" id="3.30.450.200:FF:000004">
    <property type="entry name" value="SET binding factor 2"/>
    <property type="match status" value="1"/>
</dbReference>
<evidence type="ECO:0000313" key="4">
    <source>
        <dbReference type="Proteomes" id="UP001228049"/>
    </source>
</evidence>
<accession>A0AAD9C1E6</accession>
<dbReference type="InterPro" id="IPR051696">
    <property type="entry name" value="DENN_Domain_GEFs"/>
</dbReference>
<dbReference type="AlphaFoldDB" id="A0AAD9C1E6"/>
<dbReference type="Gene3D" id="3.40.50.11500">
    <property type="match status" value="1"/>
</dbReference>
<sequence>MARFADYFIVVGYDHEKAGSGEGCGKIIQRFPKKDWDGTAFPQGVEMFSQPGGWRLSRDRKAPTFFTVVLTDIESDRHYCSCLTFYEAEVNLQGSKSIEADGDDDEEAEENGLIQPAQVFAPKSLIIVSRLDYPEIFRGCLGLIYTVHIDSLNFPLEGLVSNLFTFQVPVAGGSQKLFSLGAGDRQLIQTPLNDTLPVTSKSVALLFQQLGIQNVLSLFCAVLTEHKILFHSTSYQRLGEACRALEALMFPLKYSYPYIPILPSRLLEVLSSPTPFIIGVHSMFQTEIQDLLDVIIADLDGGTIKIPECIHLSPLPEPLLHQTQTSLSLVLHPDLEIADNAFPPPRTAPSNLKLL</sequence>